<evidence type="ECO:0000313" key="2">
    <source>
        <dbReference type="Proteomes" id="UP001626628"/>
    </source>
</evidence>
<reference evidence="1 2" key="1">
    <citation type="submission" date="2024-03" db="EMBL/GenBank/DDBJ databases">
        <title>The complete genome of Streptomyces sirii sp.nov.</title>
        <authorList>
            <person name="Zakalyukina Y.V."/>
            <person name="Belik A.R."/>
            <person name="Biryukov M.V."/>
            <person name="Baturina O.A."/>
            <person name="Kabilov M.R."/>
        </authorList>
    </citation>
    <scope>NUCLEOTIDE SEQUENCE [LARGE SCALE GENOMIC DNA]</scope>
    <source>
        <strain evidence="1 2">BP-8</strain>
    </source>
</reference>
<dbReference type="Proteomes" id="UP001626628">
    <property type="component" value="Chromosome"/>
</dbReference>
<gene>
    <name evidence="1" type="ORF">WAB15_17515</name>
</gene>
<dbReference type="EMBL" id="CP147982">
    <property type="protein sequence ID" value="WXK77652.1"/>
    <property type="molecule type" value="Genomic_DNA"/>
</dbReference>
<name>A0ABZ2QM77_9ACTN</name>
<sequence length="70" mass="7357">MTTPAHTPYSACAEEGANLDAALKDLGIAAPPSTVQMTEEGGMKVARVAPPLLTPRQTARLTRVVKAARR</sequence>
<dbReference type="RefSeq" id="WP_399146719.1">
    <property type="nucleotide sequence ID" value="NZ_CP147982.1"/>
</dbReference>
<accession>A0ABZ2QM77</accession>
<evidence type="ECO:0000313" key="1">
    <source>
        <dbReference type="EMBL" id="WXK77652.1"/>
    </source>
</evidence>
<proteinExistence type="predicted"/>
<protein>
    <submittedName>
        <fullName evidence="1">Uncharacterized protein</fullName>
    </submittedName>
</protein>
<keyword evidence="2" id="KW-1185">Reference proteome</keyword>
<organism evidence="1 2">
    <name type="scientific">Streptomyces sirii</name>
    <dbReference type="NCBI Taxonomy" id="3127701"/>
    <lineage>
        <taxon>Bacteria</taxon>
        <taxon>Bacillati</taxon>
        <taxon>Actinomycetota</taxon>
        <taxon>Actinomycetes</taxon>
        <taxon>Kitasatosporales</taxon>
        <taxon>Streptomycetaceae</taxon>
        <taxon>Streptomyces</taxon>
    </lineage>
</organism>